<keyword evidence="4 5" id="KW-1015">Disulfide bond</keyword>
<name>A0A9Q1HQH8_CONCO</name>
<dbReference type="PANTHER" id="PTHR24043:SF0">
    <property type="entry name" value="SCAVENGER RECEPTOR CLASS F MEMBER 1"/>
    <property type="match status" value="1"/>
</dbReference>
<keyword evidence="10" id="KW-1185">Reference proteome</keyword>
<comment type="caution">
    <text evidence="5">Lacks conserved residue(s) required for the propagation of feature annotation.</text>
</comment>
<evidence type="ECO:0000256" key="7">
    <source>
        <dbReference type="SAM" id="SignalP"/>
    </source>
</evidence>
<feature type="domain" description="EGF-like" evidence="8">
    <location>
        <begin position="55"/>
        <end position="89"/>
    </location>
</feature>
<proteinExistence type="predicted"/>
<sequence length="853" mass="89919">MGLRAIGVRFGLLLCCLCGSAERLDPAGLNVCQDLRDPRTPVCCSGWRQQGNNCTVPVCEGERACQQDEICVYPGLCRCKHGFFGAHCRTRCPEEFWGPDCRELCPCHPHGRCEAETGVCSCLPGRWGDACQNACKCSRHGRCDARHGNCTCDPGWWSPTCGKACQCHRDGSTCDPLTGRCLCKPLFWGQKCTLRCHCFLSPCLQRSGACLCQHGWWGPSCDRHCNCHLQHSDCDPASGDCLCQPGYQSPFCNQPCPAGHYGHGCQEECGRCREGQPCSVVDGYCAACDPGWNGTRCDQPCPPGYYGHLCQEPCPHCRAGEPCAPETGTCSHCDPGWTGPRCDERCLNGTFGDRCQFQCPTCIRGDCDHVTGSCVCQPGFEGESCNSTCPEHTFGQNCSLSCDCGEHGCHHASGVCNYGGREALITGLLVPLILVLLILICCCCCGGGPAEGKDRVAVGDGGPAVRMKHHVYNVLANVRSAMPCLTLGSSGLPRVTVSHHDPEVTFNHSFIEPPSSGWVTENSSFDSDEGEVVYCVPPREDIPALAGGDFQEIGSKCNMFLEPPAFSGEDASPFAIPRTSSMAKAKRPSVSFAEGTKFTAKERRGSQEVPGAARKPKSPLGALMLSALQGRGADGADGEERAGPEEEAGPGAGPGERLDPPSEAGEADPERYSAAPARPSLSLPGGRRRTLSNARRTGAAPPEDATPPQNGPAPPAGSVAPQSGPEKVVTVYVTVGRAGPGRRRGPGRGRGRRRKPPALSAPSSLGDPAPRTESAPPARPLSSVLKTVPENTPAGGGAGGDEDAAMATGRHGNAQTESGYHSLGAGGQIIANPGVGAGTDEGPQYENILIKQS</sequence>
<dbReference type="Pfam" id="PF00053">
    <property type="entry name" value="EGF_laminin"/>
    <property type="match status" value="3"/>
</dbReference>
<keyword evidence="2 7" id="KW-0732">Signal</keyword>
<comment type="caution">
    <text evidence="9">The sequence shown here is derived from an EMBL/GenBank/DDBJ whole genome shotgun (WGS) entry which is preliminary data.</text>
</comment>
<dbReference type="AlphaFoldDB" id="A0A9Q1HQH8"/>
<reference evidence="9" key="1">
    <citation type="journal article" date="2023" name="Science">
        <title>Genome structures resolve the early diversification of teleost fishes.</title>
        <authorList>
            <person name="Parey E."/>
            <person name="Louis A."/>
            <person name="Montfort J."/>
            <person name="Bouchez O."/>
            <person name="Roques C."/>
            <person name="Iampietro C."/>
            <person name="Lluch J."/>
            <person name="Castinel A."/>
            <person name="Donnadieu C."/>
            <person name="Desvignes T."/>
            <person name="Floi Bucao C."/>
            <person name="Jouanno E."/>
            <person name="Wen M."/>
            <person name="Mejri S."/>
            <person name="Dirks R."/>
            <person name="Jansen H."/>
            <person name="Henkel C."/>
            <person name="Chen W.J."/>
            <person name="Zahm M."/>
            <person name="Cabau C."/>
            <person name="Klopp C."/>
            <person name="Thompson A.W."/>
            <person name="Robinson-Rechavi M."/>
            <person name="Braasch I."/>
            <person name="Lecointre G."/>
            <person name="Bobe J."/>
            <person name="Postlethwait J.H."/>
            <person name="Berthelot C."/>
            <person name="Roest Crollius H."/>
            <person name="Guiguen Y."/>
        </authorList>
    </citation>
    <scope>NUCLEOTIDE SEQUENCE</scope>
    <source>
        <strain evidence="9">Concon-B</strain>
    </source>
</reference>
<evidence type="ECO:0000256" key="4">
    <source>
        <dbReference type="ARBA" id="ARBA00023157"/>
    </source>
</evidence>
<dbReference type="GO" id="GO:0016322">
    <property type="term" value="P:neuron remodeling"/>
    <property type="evidence" value="ECO:0007669"/>
    <property type="project" value="TreeGrafter"/>
</dbReference>
<dbReference type="EMBL" id="JAFJMO010000014">
    <property type="protein sequence ID" value="KAJ8257086.1"/>
    <property type="molecule type" value="Genomic_DNA"/>
</dbReference>
<evidence type="ECO:0000256" key="1">
    <source>
        <dbReference type="ARBA" id="ARBA00022536"/>
    </source>
</evidence>
<accession>A0A9Q1HQH8</accession>
<feature type="signal peptide" evidence="7">
    <location>
        <begin position="1"/>
        <end position="21"/>
    </location>
</feature>
<dbReference type="CDD" id="cd00055">
    <property type="entry name" value="EGF_Lam"/>
    <property type="match status" value="1"/>
</dbReference>
<evidence type="ECO:0000256" key="2">
    <source>
        <dbReference type="ARBA" id="ARBA00022729"/>
    </source>
</evidence>
<dbReference type="FunFam" id="2.170.300.10:FF:000041">
    <property type="entry name" value="Tyrosine protein kinase receptor tie-1, putative"/>
    <property type="match status" value="1"/>
</dbReference>
<evidence type="ECO:0000256" key="5">
    <source>
        <dbReference type="PROSITE-ProRule" id="PRU00076"/>
    </source>
</evidence>
<feature type="disulfide bond" evidence="5">
    <location>
        <begin position="79"/>
        <end position="88"/>
    </location>
</feature>
<dbReference type="InterPro" id="IPR002049">
    <property type="entry name" value="LE_dom"/>
</dbReference>
<dbReference type="GO" id="GO:0016020">
    <property type="term" value="C:membrane"/>
    <property type="evidence" value="ECO:0007669"/>
    <property type="project" value="TreeGrafter"/>
</dbReference>
<keyword evidence="3" id="KW-0677">Repeat</keyword>
<evidence type="ECO:0000313" key="9">
    <source>
        <dbReference type="EMBL" id="KAJ8257086.1"/>
    </source>
</evidence>
<keyword evidence="1 5" id="KW-0245">EGF-like domain</keyword>
<protein>
    <recommendedName>
        <fullName evidence="8">EGF-like domain-containing protein</fullName>
    </recommendedName>
</protein>
<feature type="chain" id="PRO_5040461096" description="EGF-like domain-containing protein" evidence="7">
    <location>
        <begin position="22"/>
        <end position="853"/>
    </location>
</feature>
<dbReference type="PROSITE" id="PS50026">
    <property type="entry name" value="EGF_3"/>
    <property type="match status" value="1"/>
</dbReference>
<feature type="region of interest" description="Disordered" evidence="6">
    <location>
        <begin position="580"/>
        <end position="853"/>
    </location>
</feature>
<evidence type="ECO:0000259" key="8">
    <source>
        <dbReference type="PROSITE" id="PS50026"/>
    </source>
</evidence>
<gene>
    <name evidence="9" type="ORF">COCON_G00192380</name>
</gene>
<dbReference type="GO" id="GO:0007157">
    <property type="term" value="P:heterophilic cell-cell adhesion via plasma membrane cell adhesion molecules"/>
    <property type="evidence" value="ECO:0007669"/>
    <property type="project" value="TreeGrafter"/>
</dbReference>
<dbReference type="Gene3D" id="2.10.25.10">
    <property type="entry name" value="Laminin"/>
    <property type="match status" value="2"/>
</dbReference>
<dbReference type="GO" id="GO:0005044">
    <property type="term" value="F:scavenger receptor activity"/>
    <property type="evidence" value="ECO:0007669"/>
    <property type="project" value="InterPro"/>
</dbReference>
<dbReference type="InterPro" id="IPR042635">
    <property type="entry name" value="MEGF10/SREC1/2-like"/>
</dbReference>
<dbReference type="PROSITE" id="PS00022">
    <property type="entry name" value="EGF_1"/>
    <property type="match status" value="3"/>
</dbReference>
<dbReference type="GO" id="GO:0030169">
    <property type="term" value="F:low-density lipoprotein particle binding"/>
    <property type="evidence" value="ECO:0007669"/>
    <property type="project" value="TreeGrafter"/>
</dbReference>
<organism evidence="9 10">
    <name type="scientific">Conger conger</name>
    <name type="common">Conger eel</name>
    <name type="synonym">Muraena conger</name>
    <dbReference type="NCBI Taxonomy" id="82655"/>
    <lineage>
        <taxon>Eukaryota</taxon>
        <taxon>Metazoa</taxon>
        <taxon>Chordata</taxon>
        <taxon>Craniata</taxon>
        <taxon>Vertebrata</taxon>
        <taxon>Euteleostomi</taxon>
        <taxon>Actinopterygii</taxon>
        <taxon>Neopterygii</taxon>
        <taxon>Teleostei</taxon>
        <taxon>Anguilliformes</taxon>
        <taxon>Congridae</taxon>
        <taxon>Conger</taxon>
    </lineage>
</organism>
<feature type="compositionally biased region" description="Basic residues" evidence="6">
    <location>
        <begin position="740"/>
        <end position="756"/>
    </location>
</feature>
<dbReference type="PANTHER" id="PTHR24043">
    <property type="entry name" value="SCAVENGER RECEPTOR CLASS F"/>
    <property type="match status" value="1"/>
</dbReference>
<dbReference type="Gene3D" id="2.170.300.10">
    <property type="entry name" value="Tie2 ligand-binding domain superfamily"/>
    <property type="match status" value="1"/>
</dbReference>
<dbReference type="Proteomes" id="UP001152803">
    <property type="component" value="Unassembled WGS sequence"/>
</dbReference>
<dbReference type="SMART" id="SM00181">
    <property type="entry name" value="EGF"/>
    <property type="match status" value="8"/>
</dbReference>
<dbReference type="GO" id="GO:0016358">
    <property type="term" value="P:dendrite development"/>
    <property type="evidence" value="ECO:0007669"/>
    <property type="project" value="TreeGrafter"/>
</dbReference>
<dbReference type="InterPro" id="IPR000742">
    <property type="entry name" value="EGF"/>
</dbReference>
<dbReference type="SMART" id="SM00180">
    <property type="entry name" value="EGF_Lam"/>
    <property type="match status" value="6"/>
</dbReference>
<evidence type="ECO:0000256" key="6">
    <source>
        <dbReference type="SAM" id="MobiDB-lite"/>
    </source>
</evidence>
<dbReference type="PRINTS" id="PR00011">
    <property type="entry name" value="EGFLAMININ"/>
</dbReference>
<evidence type="ECO:0000256" key="3">
    <source>
        <dbReference type="ARBA" id="ARBA00022737"/>
    </source>
</evidence>
<dbReference type="OrthoDB" id="6130531at2759"/>
<evidence type="ECO:0000313" key="10">
    <source>
        <dbReference type="Proteomes" id="UP001152803"/>
    </source>
</evidence>